<gene>
    <name evidence="8" type="ORF">M513_01614</name>
    <name evidence="9" type="ORF">M514_01614</name>
</gene>
<proteinExistence type="predicted"/>
<evidence type="ECO:0000259" key="7">
    <source>
        <dbReference type="Pfam" id="PF00685"/>
    </source>
</evidence>
<dbReference type="Pfam" id="PF00685">
    <property type="entry name" value="Sulfotransfer_1"/>
    <property type="match status" value="1"/>
</dbReference>
<dbReference type="Proteomes" id="UP000030758">
    <property type="component" value="Unassembled WGS sequence"/>
</dbReference>
<dbReference type="PANTHER" id="PTHR10605:SF72">
    <property type="entry name" value="HEPARAN SULFATE 3-O SULFOTRANSFERASE-B, ISOFORM A"/>
    <property type="match status" value="1"/>
</dbReference>
<reference evidence="9 10" key="1">
    <citation type="journal article" date="2014" name="Nat. Genet.">
        <title>Genome and transcriptome of the porcine whipworm Trichuris suis.</title>
        <authorList>
            <person name="Jex A.R."/>
            <person name="Nejsum P."/>
            <person name="Schwarz E.M."/>
            <person name="Hu L."/>
            <person name="Young N.D."/>
            <person name="Hall R.S."/>
            <person name="Korhonen P.K."/>
            <person name="Liao S."/>
            <person name="Thamsborg S."/>
            <person name="Xia J."/>
            <person name="Xu P."/>
            <person name="Wang S."/>
            <person name="Scheerlinck J.P."/>
            <person name="Hofmann A."/>
            <person name="Sternberg P.W."/>
            <person name="Wang J."/>
            <person name="Gasser R.B."/>
        </authorList>
    </citation>
    <scope>NUCLEOTIDE SEQUENCE [LARGE SCALE GENOMIC DNA]</scope>
    <source>
        <strain evidence="9">DCEP-RM93F</strain>
        <strain evidence="8">DCEP-RM93M</strain>
    </source>
</reference>
<evidence type="ECO:0000256" key="3">
    <source>
        <dbReference type="PIRSR" id="PIRSR637359-1"/>
    </source>
</evidence>
<feature type="binding site" evidence="4">
    <location>
        <position position="196"/>
    </location>
    <ligand>
        <name>3'-phosphoadenylyl sulfate</name>
        <dbReference type="ChEBI" id="CHEBI:58339"/>
    </ligand>
</feature>
<sequence>MRLHKLVNKRVETHVVLVSFPLVGVSSSRWRFHLGECPTRAKAIRAAPTSGHRFCPLVRKISAMPKYVRLFGVFHHLILSAAFVIVRSNDDLKTKTDDQILRKHLPRAIIIGAKKAGTRALLEYLRLHSMVKAPGPEVHFFDRYYHRGLKWYKDQMPLSRKRDLVIEKTPRYFITKQAPNRIRRMDPNVKLIVVVRDPVTRALSEYAQIVSKRPGIAPFERMAFLDDKHKRINISWHAVDTGLYDKHVKRWLKAFPRSNMLFVSGEKLVSNPAAEMRRVERFLELPPQITDMHFDQSGQFPCPRKLPSMKSHCLGSSKGRRHPIVAADALNALAQFYRPHNLRFFQMTGHNFTSWLR</sequence>
<dbReference type="SUPFAM" id="SSF52540">
    <property type="entry name" value="P-loop containing nucleoside triphosphate hydrolases"/>
    <property type="match status" value="1"/>
</dbReference>
<dbReference type="Gene3D" id="3.40.50.300">
    <property type="entry name" value="P-loop containing nucleotide triphosphate hydrolases"/>
    <property type="match status" value="1"/>
</dbReference>
<name>A0A085N250_9BILA</name>
<evidence type="ECO:0000256" key="2">
    <source>
        <dbReference type="ARBA" id="ARBA00023180"/>
    </source>
</evidence>
<accession>A0A085N250</accession>
<keyword evidence="6" id="KW-0812">Transmembrane</keyword>
<evidence type="ECO:0000313" key="9">
    <source>
        <dbReference type="EMBL" id="KFD63546.1"/>
    </source>
</evidence>
<keyword evidence="2" id="KW-0325">Glycoprotein</keyword>
<keyword evidence="1" id="KW-0808">Transferase</keyword>
<evidence type="ECO:0000313" key="8">
    <source>
        <dbReference type="EMBL" id="KFD57511.1"/>
    </source>
</evidence>
<protein>
    <recommendedName>
        <fullName evidence="7">Sulfotransferase domain-containing protein</fullName>
    </recommendedName>
</protein>
<dbReference type="InterPro" id="IPR027417">
    <property type="entry name" value="P-loop_NTPase"/>
</dbReference>
<dbReference type="Proteomes" id="UP000030764">
    <property type="component" value="Unassembled WGS sequence"/>
</dbReference>
<evidence type="ECO:0000256" key="5">
    <source>
        <dbReference type="PIRSR" id="PIRSR637359-3"/>
    </source>
</evidence>
<evidence type="ECO:0000256" key="1">
    <source>
        <dbReference type="ARBA" id="ARBA00022679"/>
    </source>
</evidence>
<dbReference type="InterPro" id="IPR000863">
    <property type="entry name" value="Sulfotransferase_dom"/>
</dbReference>
<evidence type="ECO:0000313" key="10">
    <source>
        <dbReference type="Proteomes" id="UP000030764"/>
    </source>
</evidence>
<feature type="disulfide bond" evidence="5">
    <location>
        <begin position="302"/>
        <end position="313"/>
    </location>
</feature>
<dbReference type="EMBL" id="KL363188">
    <property type="protein sequence ID" value="KFD57511.1"/>
    <property type="molecule type" value="Genomic_DNA"/>
</dbReference>
<keyword evidence="6" id="KW-1133">Transmembrane helix</keyword>
<dbReference type="OrthoDB" id="411451at2759"/>
<feature type="binding site" evidence="4">
    <location>
        <begin position="318"/>
        <end position="322"/>
    </location>
    <ligand>
        <name>3'-phosphoadenylyl sulfate</name>
        <dbReference type="ChEBI" id="CHEBI:58339"/>
    </ligand>
</feature>
<dbReference type="InterPro" id="IPR037359">
    <property type="entry name" value="NST/OST"/>
</dbReference>
<organism evidence="9">
    <name type="scientific">Trichuris suis</name>
    <name type="common">pig whipworm</name>
    <dbReference type="NCBI Taxonomy" id="68888"/>
    <lineage>
        <taxon>Eukaryota</taxon>
        <taxon>Metazoa</taxon>
        <taxon>Ecdysozoa</taxon>
        <taxon>Nematoda</taxon>
        <taxon>Enoplea</taxon>
        <taxon>Dorylaimia</taxon>
        <taxon>Trichinellida</taxon>
        <taxon>Trichuridae</taxon>
        <taxon>Trichuris</taxon>
    </lineage>
</organism>
<feature type="active site" description="For sulfotransferase activity" evidence="3">
    <location>
        <position position="115"/>
    </location>
</feature>
<feature type="binding site" evidence="4">
    <location>
        <position position="204"/>
    </location>
    <ligand>
        <name>3'-phosphoadenylyl sulfate</name>
        <dbReference type="ChEBI" id="CHEBI:58339"/>
    </ligand>
</feature>
<keyword evidence="10" id="KW-1185">Reference proteome</keyword>
<dbReference type="PANTHER" id="PTHR10605">
    <property type="entry name" value="HEPARAN SULFATE SULFOTRANSFERASE"/>
    <property type="match status" value="1"/>
</dbReference>
<dbReference type="AlphaFoldDB" id="A0A085N250"/>
<keyword evidence="5" id="KW-1015">Disulfide bond</keyword>
<evidence type="ECO:0000256" key="4">
    <source>
        <dbReference type="PIRSR" id="PIRSR637359-2"/>
    </source>
</evidence>
<evidence type="ECO:0000256" key="6">
    <source>
        <dbReference type="SAM" id="Phobius"/>
    </source>
</evidence>
<dbReference type="EMBL" id="KL367571">
    <property type="protein sequence ID" value="KFD63546.1"/>
    <property type="molecule type" value="Genomic_DNA"/>
</dbReference>
<keyword evidence="6" id="KW-0472">Membrane</keyword>
<feature type="binding site" evidence="4">
    <location>
        <begin position="115"/>
        <end position="119"/>
    </location>
    <ligand>
        <name>3'-phosphoadenylyl sulfate</name>
        <dbReference type="ChEBI" id="CHEBI:58339"/>
    </ligand>
</feature>
<feature type="transmembrane region" description="Helical" evidence="6">
    <location>
        <begin position="67"/>
        <end position="86"/>
    </location>
</feature>
<feature type="domain" description="Sulfotransferase" evidence="7">
    <location>
        <begin position="106"/>
        <end position="305"/>
    </location>
</feature>
<dbReference type="GO" id="GO:0008467">
    <property type="term" value="F:[heparan sulfate]-glucosamine 3-sulfotransferase activity"/>
    <property type="evidence" value="ECO:0007669"/>
    <property type="project" value="TreeGrafter"/>
</dbReference>